<proteinExistence type="predicted"/>
<comment type="caution">
    <text evidence="1">The sequence shown here is derived from an EMBL/GenBank/DDBJ whole genome shotgun (WGS) entry which is preliminary data.</text>
</comment>
<name>A0AAD7AYU0_MYCRO</name>
<evidence type="ECO:0000313" key="1">
    <source>
        <dbReference type="EMBL" id="KAJ7604762.1"/>
    </source>
</evidence>
<dbReference type="AlphaFoldDB" id="A0AAD7AYU0"/>
<dbReference type="EMBL" id="JARKIE010001195">
    <property type="protein sequence ID" value="KAJ7604762.1"/>
    <property type="molecule type" value="Genomic_DNA"/>
</dbReference>
<dbReference type="Proteomes" id="UP001221757">
    <property type="component" value="Unassembled WGS sequence"/>
</dbReference>
<protein>
    <submittedName>
        <fullName evidence="1">Uncharacterized protein</fullName>
    </submittedName>
</protein>
<sequence length="167" mass="18215">MARVRLAKGERARSMSLAVAARQFHVLVQTHPPLAVINTYERSHASHTPRMLHAHNAPQISGFFYAPSTILPCLCSPAAEIYHRITRLWKKGRAFARSLQVYIPAIASAPLGVRCSALTPRVSAPAESIFCQLSCALASLAHANWARPTRLYGGSHKTTDPPIALIS</sequence>
<gene>
    <name evidence="1" type="ORF">B0H17DRAFT_1222135</name>
</gene>
<evidence type="ECO:0000313" key="2">
    <source>
        <dbReference type="Proteomes" id="UP001221757"/>
    </source>
</evidence>
<keyword evidence="2" id="KW-1185">Reference proteome</keyword>
<organism evidence="1 2">
    <name type="scientific">Mycena rosella</name>
    <name type="common">Pink bonnet</name>
    <name type="synonym">Agaricus rosellus</name>
    <dbReference type="NCBI Taxonomy" id="1033263"/>
    <lineage>
        <taxon>Eukaryota</taxon>
        <taxon>Fungi</taxon>
        <taxon>Dikarya</taxon>
        <taxon>Basidiomycota</taxon>
        <taxon>Agaricomycotina</taxon>
        <taxon>Agaricomycetes</taxon>
        <taxon>Agaricomycetidae</taxon>
        <taxon>Agaricales</taxon>
        <taxon>Marasmiineae</taxon>
        <taxon>Mycenaceae</taxon>
        <taxon>Mycena</taxon>
    </lineage>
</organism>
<reference evidence="1" key="1">
    <citation type="submission" date="2023-03" db="EMBL/GenBank/DDBJ databases">
        <title>Massive genome expansion in bonnet fungi (Mycena s.s.) driven by repeated elements and novel gene families across ecological guilds.</title>
        <authorList>
            <consortium name="Lawrence Berkeley National Laboratory"/>
            <person name="Harder C.B."/>
            <person name="Miyauchi S."/>
            <person name="Viragh M."/>
            <person name="Kuo A."/>
            <person name="Thoen E."/>
            <person name="Andreopoulos B."/>
            <person name="Lu D."/>
            <person name="Skrede I."/>
            <person name="Drula E."/>
            <person name="Henrissat B."/>
            <person name="Morin E."/>
            <person name="Kohler A."/>
            <person name="Barry K."/>
            <person name="LaButti K."/>
            <person name="Morin E."/>
            <person name="Salamov A."/>
            <person name="Lipzen A."/>
            <person name="Mereny Z."/>
            <person name="Hegedus B."/>
            <person name="Baldrian P."/>
            <person name="Stursova M."/>
            <person name="Weitz H."/>
            <person name="Taylor A."/>
            <person name="Grigoriev I.V."/>
            <person name="Nagy L.G."/>
            <person name="Martin F."/>
            <person name="Kauserud H."/>
        </authorList>
    </citation>
    <scope>NUCLEOTIDE SEQUENCE</scope>
    <source>
        <strain evidence="1">CBHHK067</strain>
    </source>
</reference>
<accession>A0AAD7AYU0</accession>